<comment type="caution">
    <text evidence="7">The sequence shown here is derived from an EMBL/GenBank/DDBJ whole genome shotgun (WGS) entry which is preliminary data.</text>
</comment>
<feature type="binding site" evidence="5">
    <location>
        <position position="217"/>
    </location>
    <ligand>
        <name>Mo-molybdopterin</name>
        <dbReference type="ChEBI" id="CHEBI:71302"/>
    </ligand>
</feature>
<protein>
    <recommendedName>
        <fullName evidence="5">Protein-methionine-sulfoxide reductase catalytic subunit MsrP</fullName>
        <ecNumber evidence="5">1.8.5.-</ecNumber>
    </recommendedName>
</protein>
<evidence type="ECO:0000256" key="2">
    <source>
        <dbReference type="ARBA" id="ARBA00022723"/>
    </source>
</evidence>
<dbReference type="GO" id="GO:0030091">
    <property type="term" value="P:protein repair"/>
    <property type="evidence" value="ECO:0007669"/>
    <property type="project" value="UniProtKB-UniRule"/>
</dbReference>
<keyword evidence="1 5" id="KW-0500">Molybdenum</keyword>
<proteinExistence type="inferred from homology"/>
<dbReference type="InterPro" id="IPR036374">
    <property type="entry name" value="OxRdtase_Mopterin-bd_sf"/>
</dbReference>
<evidence type="ECO:0000256" key="3">
    <source>
        <dbReference type="ARBA" id="ARBA00022729"/>
    </source>
</evidence>
<feature type="binding site" evidence="5">
    <location>
        <position position="132"/>
    </location>
    <ligand>
        <name>Mo-molybdopterin</name>
        <dbReference type="ChEBI" id="CHEBI:71302"/>
    </ligand>
    <ligandPart>
        <name>Mo</name>
        <dbReference type="ChEBI" id="CHEBI:28685"/>
    </ligandPart>
</feature>
<comment type="catalytic activity">
    <reaction evidence="5">
        <text>L-methionyl-[protein] + a quinone + H2O = L-methionyl-(R)-S-oxide-[protein] + a quinol</text>
        <dbReference type="Rhea" id="RHEA:51296"/>
        <dbReference type="Rhea" id="RHEA-COMP:12313"/>
        <dbReference type="Rhea" id="RHEA-COMP:12314"/>
        <dbReference type="ChEBI" id="CHEBI:15377"/>
        <dbReference type="ChEBI" id="CHEBI:16044"/>
        <dbReference type="ChEBI" id="CHEBI:24646"/>
        <dbReference type="ChEBI" id="CHEBI:45764"/>
        <dbReference type="ChEBI" id="CHEBI:132124"/>
    </reaction>
</comment>
<dbReference type="STRING" id="207949.RED65_12589"/>
<dbReference type="Gene3D" id="3.90.420.10">
    <property type="entry name" value="Oxidoreductase, molybdopterin-binding domain"/>
    <property type="match status" value="1"/>
</dbReference>
<evidence type="ECO:0000313" key="8">
    <source>
        <dbReference type="Proteomes" id="UP000004263"/>
    </source>
</evidence>
<evidence type="ECO:0000256" key="4">
    <source>
        <dbReference type="ARBA" id="ARBA00023002"/>
    </source>
</evidence>
<dbReference type="EMBL" id="AAQH01000004">
    <property type="protein sequence ID" value="EAT12909.1"/>
    <property type="molecule type" value="Genomic_DNA"/>
</dbReference>
<dbReference type="PROSITE" id="PS51318">
    <property type="entry name" value="TAT"/>
    <property type="match status" value="1"/>
</dbReference>
<comment type="cofactor">
    <cofactor evidence="5">
        <name>Mo-molybdopterin</name>
        <dbReference type="ChEBI" id="CHEBI:71302"/>
    </cofactor>
    <text evidence="5">Binds 1 Mo-molybdopterin (Mo-MPT) cofactor per subunit.</text>
</comment>
<feature type="binding site" evidence="5">
    <location>
        <position position="222"/>
    </location>
    <ligand>
        <name>Mo-molybdopterin</name>
        <dbReference type="ChEBI" id="CHEBI:71302"/>
    </ligand>
</feature>
<reference evidence="7 8" key="1">
    <citation type="submission" date="2006-03" db="EMBL/GenBank/DDBJ databases">
        <authorList>
            <person name="Pinhassi J."/>
            <person name="Pedros-Alio C."/>
            <person name="Ferriera S."/>
            <person name="Johnson J."/>
            <person name="Kravitz S."/>
            <person name="Halpern A."/>
            <person name="Remington K."/>
            <person name="Beeson K."/>
            <person name="Tran B."/>
            <person name="Rogers Y.-H."/>
            <person name="Friedman R."/>
            <person name="Venter J.C."/>
        </authorList>
    </citation>
    <scope>NUCLEOTIDE SEQUENCE [LARGE SCALE GENOMIC DNA]</scope>
    <source>
        <strain evidence="7 8">RED65</strain>
    </source>
</reference>
<comment type="function">
    <text evidence="5">Part of the MsrPQ system that repairs oxidized periplasmic proteins containing methionine sulfoxide residues (Met-O), using respiratory chain electrons. Thus protects these proteins from oxidative-stress damage caused by reactive species of oxygen and chlorine generated by the host defense mechanisms. MsrPQ is essential for the maintenance of envelope integrity under bleach stress, rescuing a wide series of structurally unrelated periplasmic proteins from methionine oxidation. The catalytic subunit MsrP is non-stereospecific, being able to reduce both (R-) and (S-) diastereoisomers of methionine sulfoxide.</text>
</comment>
<comment type="subunit">
    <text evidence="5">Heterodimer of a catalytic subunit (MsrP) and a heme-binding subunit (MsrQ).</text>
</comment>
<sequence>MLIKSNTDLTEADVTPESVYLARRKFMKASALGLFGLSMASMPSALLAKALDFQKTAFGKNETLTPEDVVTSYNNFYELGTGKNDPVRNADELKTDDWHIEVEGHAEVTGKFALEDLIKKQQLEERIYRLRCVEAWSMVIPWVGFSLAAMLKQFKPTSKAKYVEFVSIHDPENLSGQRSVFSTIDWPYVEGLRMDEAMNELSFMATGLYGKSLPNQNGAPIRLVVPWKYGFKSIKSIVNIRFVESMPQTTWNDIAPNEYGFYANVNPKVDHPRWSQATERRLPSSFFNPKRIPTEMFNGYAEQVAHLYKGMDLTKYY</sequence>
<comment type="PTM">
    <text evidence="5">Predicted to be exported by the Tat system. The position of the signal peptide cleavage has not been experimentally proven.</text>
</comment>
<dbReference type="PANTHER" id="PTHR43032">
    <property type="entry name" value="PROTEIN-METHIONINE-SULFOXIDE REDUCTASE"/>
    <property type="match status" value="1"/>
</dbReference>
<dbReference type="GO" id="GO:0043546">
    <property type="term" value="F:molybdopterin cofactor binding"/>
    <property type="evidence" value="ECO:0007669"/>
    <property type="project" value="UniProtKB-UniRule"/>
</dbReference>
<dbReference type="OrthoDB" id="9795587at2"/>
<gene>
    <name evidence="5" type="primary">msrP</name>
    <name evidence="7" type="ORF">RED65_12589</name>
</gene>
<keyword evidence="3 5" id="KW-0732">Signal</keyword>
<evidence type="ECO:0000256" key="1">
    <source>
        <dbReference type="ARBA" id="ARBA00022505"/>
    </source>
</evidence>
<dbReference type="AlphaFoldDB" id="Q1N3G5"/>
<dbReference type="GO" id="GO:0016672">
    <property type="term" value="F:oxidoreductase activity, acting on a sulfur group of donors, quinone or similar compound as acceptor"/>
    <property type="evidence" value="ECO:0007669"/>
    <property type="project" value="UniProtKB-UniRule"/>
</dbReference>
<dbReference type="InterPro" id="IPR022867">
    <property type="entry name" value="MsrP"/>
</dbReference>
<feature type="domain" description="Oxidoreductase molybdopterin-binding" evidence="6">
    <location>
        <begin position="93"/>
        <end position="251"/>
    </location>
</feature>
<dbReference type="RefSeq" id="WP_007018798.1">
    <property type="nucleotide sequence ID" value="NZ_CH724118.1"/>
</dbReference>
<feature type="binding site" evidence="5">
    <location>
        <begin position="233"/>
        <end position="235"/>
    </location>
    <ligand>
        <name>Mo-molybdopterin</name>
        <dbReference type="ChEBI" id="CHEBI:71302"/>
    </ligand>
</feature>
<dbReference type="InterPro" id="IPR000572">
    <property type="entry name" value="OxRdtase_Mopterin-bd_dom"/>
</dbReference>
<evidence type="ECO:0000259" key="6">
    <source>
        <dbReference type="Pfam" id="PF00174"/>
    </source>
</evidence>
<feature type="binding site" evidence="5">
    <location>
        <begin position="77"/>
        <end position="78"/>
    </location>
    <ligand>
        <name>Mo-molybdopterin</name>
        <dbReference type="ChEBI" id="CHEBI:71302"/>
    </ligand>
</feature>
<dbReference type="NCBIfam" id="NF003767">
    <property type="entry name" value="PRK05363.1"/>
    <property type="match status" value="1"/>
</dbReference>
<evidence type="ECO:0000313" key="7">
    <source>
        <dbReference type="EMBL" id="EAT12909.1"/>
    </source>
</evidence>
<name>Q1N3G5_9GAMM</name>
<keyword evidence="8" id="KW-1185">Reference proteome</keyword>
<dbReference type="InterPro" id="IPR006311">
    <property type="entry name" value="TAT_signal"/>
</dbReference>
<dbReference type="PANTHER" id="PTHR43032:SF3">
    <property type="entry name" value="PROTEIN-METHIONINE-SULFOXIDE REDUCTASE CATALYTIC SUBUNIT MSRP"/>
    <property type="match status" value="1"/>
</dbReference>
<keyword evidence="2 5" id="KW-0479">Metal-binding</keyword>
<comment type="catalytic activity">
    <reaction evidence="5">
        <text>L-methionyl-[protein] + a quinone + H2O = L-methionyl-(S)-S-oxide-[protein] + a quinol</text>
        <dbReference type="Rhea" id="RHEA:51292"/>
        <dbReference type="Rhea" id="RHEA-COMP:12313"/>
        <dbReference type="Rhea" id="RHEA-COMP:12315"/>
        <dbReference type="ChEBI" id="CHEBI:15377"/>
        <dbReference type="ChEBI" id="CHEBI:16044"/>
        <dbReference type="ChEBI" id="CHEBI:24646"/>
        <dbReference type="ChEBI" id="CHEBI:44120"/>
        <dbReference type="ChEBI" id="CHEBI:132124"/>
    </reaction>
</comment>
<comment type="similarity">
    <text evidence="5">Belongs to the MsrP family.</text>
</comment>
<dbReference type="HOGENOM" id="CLU_045520_0_0_6"/>
<dbReference type="EC" id="1.8.5.-" evidence="5"/>
<dbReference type="GO" id="GO:0046872">
    <property type="term" value="F:metal ion binding"/>
    <property type="evidence" value="ECO:0007669"/>
    <property type="project" value="UniProtKB-KW"/>
</dbReference>
<feature type="binding site" evidence="5">
    <location>
        <position position="74"/>
    </location>
    <ligand>
        <name>Mo-molybdopterin</name>
        <dbReference type="ChEBI" id="CHEBI:71302"/>
    </ligand>
</feature>
<evidence type="ECO:0000256" key="5">
    <source>
        <dbReference type="HAMAP-Rule" id="MF_01206"/>
    </source>
</evidence>
<dbReference type="Proteomes" id="UP000004263">
    <property type="component" value="Unassembled WGS sequence"/>
</dbReference>
<dbReference type="HAMAP" id="MF_01206">
    <property type="entry name" value="MsrP"/>
    <property type="match status" value="1"/>
</dbReference>
<dbReference type="SUPFAM" id="SSF56524">
    <property type="entry name" value="Oxidoreductase molybdopterin-binding domain"/>
    <property type="match status" value="1"/>
</dbReference>
<dbReference type="Pfam" id="PF00174">
    <property type="entry name" value="Oxidored_molyb"/>
    <property type="match status" value="1"/>
</dbReference>
<organism evidence="7 8">
    <name type="scientific">Bermanella marisrubri</name>
    <dbReference type="NCBI Taxonomy" id="207949"/>
    <lineage>
        <taxon>Bacteria</taxon>
        <taxon>Pseudomonadati</taxon>
        <taxon>Pseudomonadota</taxon>
        <taxon>Gammaproteobacteria</taxon>
        <taxon>Oceanospirillales</taxon>
        <taxon>Oceanospirillaceae</taxon>
        <taxon>Bermanella</taxon>
    </lineage>
</organism>
<accession>Q1N3G5</accession>
<keyword evidence="4 5" id="KW-0560">Oxidoreductase</keyword>
<feature type="binding site" evidence="5">
    <location>
        <position position="167"/>
    </location>
    <ligand>
        <name>Mo-molybdopterin</name>
        <dbReference type="ChEBI" id="CHEBI:71302"/>
    </ligand>
</feature>